<keyword evidence="2" id="KW-1185">Reference proteome</keyword>
<name>A0AAV4U0V7_CAEEX</name>
<dbReference type="EMBL" id="BPLR01012099">
    <property type="protein sequence ID" value="GIY51385.1"/>
    <property type="molecule type" value="Genomic_DNA"/>
</dbReference>
<accession>A0AAV4U0V7</accession>
<protein>
    <submittedName>
        <fullName evidence="1">Uncharacterized protein</fullName>
    </submittedName>
</protein>
<evidence type="ECO:0000313" key="2">
    <source>
        <dbReference type="Proteomes" id="UP001054945"/>
    </source>
</evidence>
<gene>
    <name evidence="1" type="ORF">CEXT_751051</name>
</gene>
<organism evidence="1 2">
    <name type="scientific">Caerostris extrusa</name>
    <name type="common">Bark spider</name>
    <name type="synonym">Caerostris bankana</name>
    <dbReference type="NCBI Taxonomy" id="172846"/>
    <lineage>
        <taxon>Eukaryota</taxon>
        <taxon>Metazoa</taxon>
        <taxon>Ecdysozoa</taxon>
        <taxon>Arthropoda</taxon>
        <taxon>Chelicerata</taxon>
        <taxon>Arachnida</taxon>
        <taxon>Araneae</taxon>
        <taxon>Araneomorphae</taxon>
        <taxon>Entelegynae</taxon>
        <taxon>Araneoidea</taxon>
        <taxon>Araneidae</taxon>
        <taxon>Caerostris</taxon>
    </lineage>
</organism>
<dbReference type="Proteomes" id="UP001054945">
    <property type="component" value="Unassembled WGS sequence"/>
</dbReference>
<reference evidence="1 2" key="1">
    <citation type="submission" date="2021-06" db="EMBL/GenBank/DDBJ databases">
        <title>Caerostris extrusa draft genome.</title>
        <authorList>
            <person name="Kono N."/>
            <person name="Arakawa K."/>
        </authorList>
    </citation>
    <scope>NUCLEOTIDE SEQUENCE [LARGE SCALE GENOMIC DNA]</scope>
</reference>
<dbReference type="AlphaFoldDB" id="A0AAV4U0V7"/>
<sequence>MTSISNPNSIKKIPSTFWLKYIIDVLSLASKVKSISCLWMSGEHFVSPVRCIYIRISAFLECTNTSYMHEELGELMLEQTSNCLTSTVLMSDSWNQDDSWKTKRKPEF</sequence>
<comment type="caution">
    <text evidence="1">The sequence shown here is derived from an EMBL/GenBank/DDBJ whole genome shotgun (WGS) entry which is preliminary data.</text>
</comment>
<proteinExistence type="predicted"/>
<evidence type="ECO:0000313" key="1">
    <source>
        <dbReference type="EMBL" id="GIY51385.1"/>
    </source>
</evidence>